<sequence>MKRHCASPKDPLPRQKTYKHTSLISHSQSNSSQQTTPLINTRYSTYKNSKSNSFHRRRNANEENQPCSMQHQAFQALSTSNAHSKPIWIVQWTVQSNEASSPEF</sequence>
<protein>
    <submittedName>
        <fullName evidence="2">Uncharacterized protein</fullName>
    </submittedName>
</protein>
<accession>A0A7S2JSU4</accession>
<organism evidence="2">
    <name type="scientific">Leptocylindrus danicus</name>
    <dbReference type="NCBI Taxonomy" id="163516"/>
    <lineage>
        <taxon>Eukaryota</taxon>
        <taxon>Sar</taxon>
        <taxon>Stramenopiles</taxon>
        <taxon>Ochrophyta</taxon>
        <taxon>Bacillariophyta</taxon>
        <taxon>Coscinodiscophyceae</taxon>
        <taxon>Chaetocerotophycidae</taxon>
        <taxon>Leptocylindrales</taxon>
        <taxon>Leptocylindraceae</taxon>
        <taxon>Leptocylindrus</taxon>
    </lineage>
</organism>
<feature type="region of interest" description="Disordered" evidence="1">
    <location>
        <begin position="1"/>
        <end position="70"/>
    </location>
</feature>
<dbReference type="EMBL" id="HBGY01001275">
    <property type="protein sequence ID" value="CAD9556581.1"/>
    <property type="molecule type" value="Transcribed_RNA"/>
</dbReference>
<gene>
    <name evidence="2" type="ORF">LDAN0321_LOCUS880</name>
</gene>
<dbReference type="AlphaFoldDB" id="A0A7S2JSU4"/>
<reference evidence="2" key="1">
    <citation type="submission" date="2021-01" db="EMBL/GenBank/DDBJ databases">
        <authorList>
            <person name="Corre E."/>
            <person name="Pelletier E."/>
            <person name="Niang G."/>
            <person name="Scheremetjew M."/>
            <person name="Finn R."/>
            <person name="Kale V."/>
            <person name="Holt S."/>
            <person name="Cochrane G."/>
            <person name="Meng A."/>
            <person name="Brown T."/>
            <person name="Cohen L."/>
        </authorList>
    </citation>
    <scope>NUCLEOTIDE SEQUENCE</scope>
    <source>
        <strain evidence="2">B650</strain>
    </source>
</reference>
<feature type="compositionally biased region" description="Low complexity" evidence="1">
    <location>
        <begin position="21"/>
        <end position="36"/>
    </location>
</feature>
<name>A0A7S2JSU4_9STRA</name>
<feature type="compositionally biased region" description="Polar residues" evidence="1">
    <location>
        <begin position="37"/>
        <end position="52"/>
    </location>
</feature>
<evidence type="ECO:0000256" key="1">
    <source>
        <dbReference type="SAM" id="MobiDB-lite"/>
    </source>
</evidence>
<evidence type="ECO:0000313" key="2">
    <source>
        <dbReference type="EMBL" id="CAD9556581.1"/>
    </source>
</evidence>
<proteinExistence type="predicted"/>